<dbReference type="GO" id="GO:0016829">
    <property type="term" value="F:lyase activity"/>
    <property type="evidence" value="ECO:0007669"/>
    <property type="project" value="UniProtKB-KW"/>
</dbReference>
<reference evidence="1 2" key="1">
    <citation type="journal article" date="2021" name="Microorganisms">
        <title>Genome Evolution of Filamentous Cyanobacterium Nostoc Species: From Facultative Symbiosis to Free Living.</title>
        <authorList>
            <person name="Huo D."/>
            <person name="Li H."/>
            <person name="Cai F."/>
            <person name="Guo X."/>
            <person name="Qiao Z."/>
            <person name="Wang W."/>
            <person name="Yu G."/>
            <person name="Li R."/>
        </authorList>
    </citation>
    <scope>NUCLEOTIDE SEQUENCE [LARGE SCALE GENOMIC DNA]</scope>
    <source>
        <strain evidence="1 2">CHAB 5714</strain>
    </source>
</reference>
<organism evidence="1 2">
    <name type="scientific">Nostoc favosum CHAB5714</name>
    <dbReference type="NCBI Taxonomy" id="2780399"/>
    <lineage>
        <taxon>Bacteria</taxon>
        <taxon>Bacillati</taxon>
        <taxon>Cyanobacteriota</taxon>
        <taxon>Cyanophyceae</taxon>
        <taxon>Nostocales</taxon>
        <taxon>Nostocaceae</taxon>
        <taxon>Nostoc</taxon>
        <taxon>Nostoc favosum</taxon>
    </lineage>
</organism>
<sequence length="70" mass="7808">MNLDKGMDIETHEQIWGSTSGPLRFEKRESFADDLCAVSALCQFSLNLLNLKCYLHKLKKKCAAGFAVAT</sequence>
<dbReference type="EMBL" id="JAIVFQ010000007">
    <property type="protein sequence ID" value="MCC5599021.1"/>
    <property type="molecule type" value="Genomic_DNA"/>
</dbReference>
<name>A0ABS8I4E0_9NOSO</name>
<gene>
    <name evidence="1" type="ORF">LC586_07280</name>
</gene>
<dbReference type="Pfam" id="PF06206">
    <property type="entry name" value="CpeT"/>
    <property type="match status" value="1"/>
</dbReference>
<keyword evidence="1" id="KW-0456">Lyase</keyword>
<dbReference type="InterPro" id="IPR038672">
    <property type="entry name" value="CpcT/CpeT_sf"/>
</dbReference>
<dbReference type="Proteomes" id="UP001199525">
    <property type="component" value="Unassembled WGS sequence"/>
</dbReference>
<accession>A0ABS8I4E0</accession>
<dbReference type="InterPro" id="IPR010404">
    <property type="entry name" value="CpcT/CpeT"/>
</dbReference>
<evidence type="ECO:0000313" key="1">
    <source>
        <dbReference type="EMBL" id="MCC5599021.1"/>
    </source>
</evidence>
<keyword evidence="2" id="KW-1185">Reference proteome</keyword>
<comment type="caution">
    <text evidence="1">The sequence shown here is derived from an EMBL/GenBank/DDBJ whole genome shotgun (WGS) entry which is preliminary data.</text>
</comment>
<dbReference type="Gene3D" id="2.40.128.590">
    <property type="entry name" value="CpcT/CpeT domain"/>
    <property type="match status" value="1"/>
</dbReference>
<protein>
    <submittedName>
        <fullName evidence="1">Chromophore lyase CpcT/CpeT</fullName>
    </submittedName>
</protein>
<evidence type="ECO:0000313" key="2">
    <source>
        <dbReference type="Proteomes" id="UP001199525"/>
    </source>
</evidence>
<proteinExistence type="predicted"/>